<evidence type="ECO:0000313" key="1">
    <source>
        <dbReference type="EMBL" id="QIS20712.1"/>
    </source>
</evidence>
<reference evidence="1 2" key="1">
    <citation type="journal article" date="2019" name="ACS Chem. Biol.">
        <title>Identification and Mobilization of a Cryptic Antibiotic Biosynthesis Gene Locus from a Human-Pathogenic Nocardia Isolate.</title>
        <authorList>
            <person name="Herisse M."/>
            <person name="Ishida K."/>
            <person name="Porter J.L."/>
            <person name="Howden B."/>
            <person name="Hertweck C."/>
            <person name="Stinear T.P."/>
            <person name="Pidot S.J."/>
        </authorList>
    </citation>
    <scope>NUCLEOTIDE SEQUENCE [LARGE SCALE GENOMIC DNA]</scope>
    <source>
        <strain evidence="1 2">AUSMDU00012715</strain>
    </source>
</reference>
<dbReference type="Proteomes" id="UP000500953">
    <property type="component" value="Chromosome"/>
</dbReference>
<protein>
    <recommendedName>
        <fullName evidence="3">SnoaL-like domain-containing protein</fullName>
    </recommendedName>
</protein>
<dbReference type="InterPro" id="IPR032710">
    <property type="entry name" value="NTF2-like_dom_sf"/>
</dbReference>
<dbReference type="SUPFAM" id="SSF54427">
    <property type="entry name" value="NTF2-like"/>
    <property type="match status" value="1"/>
</dbReference>
<dbReference type="AlphaFoldDB" id="A0A6G9Z5F1"/>
<proteinExistence type="predicted"/>
<gene>
    <name evidence="1" type="ORF">F6W96_22770</name>
</gene>
<evidence type="ECO:0008006" key="3">
    <source>
        <dbReference type="Google" id="ProtNLM"/>
    </source>
</evidence>
<accession>A0A6G9Z5F1</accession>
<name>A0A6G9Z5F1_9NOCA</name>
<dbReference type="EMBL" id="CP046173">
    <property type="protein sequence ID" value="QIS20712.1"/>
    <property type="molecule type" value="Genomic_DNA"/>
</dbReference>
<dbReference type="Gene3D" id="3.10.450.50">
    <property type="match status" value="1"/>
</dbReference>
<evidence type="ECO:0000313" key="2">
    <source>
        <dbReference type="Proteomes" id="UP000500953"/>
    </source>
</evidence>
<organism evidence="1 2">
    <name type="scientific">Nocardia terpenica</name>
    <dbReference type="NCBI Taxonomy" id="455432"/>
    <lineage>
        <taxon>Bacteria</taxon>
        <taxon>Bacillati</taxon>
        <taxon>Actinomycetota</taxon>
        <taxon>Actinomycetes</taxon>
        <taxon>Mycobacteriales</taxon>
        <taxon>Nocardiaceae</taxon>
        <taxon>Nocardia</taxon>
    </lineage>
</organism>
<dbReference type="RefSeq" id="WP_167488041.1">
    <property type="nucleotide sequence ID" value="NZ_CP046173.1"/>
</dbReference>
<sequence length="51" mass="5610">MLADGDLVAVHSRLTVGGTETAVVDIFWLRDGLVFEHWDVVQPVSHPHGMV</sequence>